<comment type="caution">
    <text evidence="1">The sequence shown here is derived from an EMBL/GenBank/DDBJ whole genome shotgun (WGS) entry which is preliminary data.</text>
</comment>
<reference evidence="2" key="1">
    <citation type="submission" date="2017-01" db="EMBL/GenBank/DDBJ databases">
        <title>Comparative genomics of anhydrobiosis in the tardigrade Hypsibius dujardini.</title>
        <authorList>
            <person name="Yoshida Y."/>
            <person name="Koutsovoulos G."/>
            <person name="Laetsch D."/>
            <person name="Stevens L."/>
            <person name="Kumar S."/>
            <person name="Horikawa D."/>
            <person name="Ishino K."/>
            <person name="Komine S."/>
            <person name="Tomita M."/>
            <person name="Blaxter M."/>
            <person name="Arakawa K."/>
        </authorList>
    </citation>
    <scope>NUCLEOTIDE SEQUENCE [LARGE SCALE GENOMIC DNA]</scope>
    <source>
        <strain evidence="2">Z151</strain>
    </source>
</reference>
<evidence type="ECO:0000313" key="1">
    <source>
        <dbReference type="EMBL" id="OQV22333.1"/>
    </source>
</evidence>
<name>A0A1W0X4C9_HYPEX</name>
<protein>
    <submittedName>
        <fullName evidence="1">Uncharacterized protein</fullName>
    </submittedName>
</protein>
<keyword evidence="2" id="KW-1185">Reference proteome</keyword>
<evidence type="ECO:0000313" key="2">
    <source>
        <dbReference type="Proteomes" id="UP000192578"/>
    </source>
</evidence>
<sequence>MLRDSSFYLLLVIPPSTGIGGRSTPALIDASQWSFVIHTERFRVAEFFFDWLQPRPGCEMFRLAVEAREGCDQRLRSGRASCLPACLRSASRNIFLYPNEAQSGDYSLPPRKNGPRLWPSFSADLDIFLTVLKSISYDWTAVCFEGFWASFIAGFLASSDPFLFVHIAGVAKGGLQPSLSTWTGIELGAWDLACRLLVPCCDEIHAAVSRSAFPSCLESERNSRILRSHVSEKSQRILLTASSCVNHLVCRKDDV</sequence>
<dbReference type="AlphaFoldDB" id="A0A1W0X4C9"/>
<accession>A0A1W0X4C9</accession>
<dbReference type="Proteomes" id="UP000192578">
    <property type="component" value="Unassembled WGS sequence"/>
</dbReference>
<dbReference type="EMBL" id="MTYJ01000018">
    <property type="protein sequence ID" value="OQV22333.1"/>
    <property type="molecule type" value="Genomic_DNA"/>
</dbReference>
<gene>
    <name evidence="1" type="ORF">BV898_03831</name>
</gene>
<organism evidence="1 2">
    <name type="scientific">Hypsibius exemplaris</name>
    <name type="common">Freshwater tardigrade</name>
    <dbReference type="NCBI Taxonomy" id="2072580"/>
    <lineage>
        <taxon>Eukaryota</taxon>
        <taxon>Metazoa</taxon>
        <taxon>Ecdysozoa</taxon>
        <taxon>Tardigrada</taxon>
        <taxon>Eutardigrada</taxon>
        <taxon>Parachela</taxon>
        <taxon>Hypsibioidea</taxon>
        <taxon>Hypsibiidae</taxon>
        <taxon>Hypsibius</taxon>
    </lineage>
</organism>
<proteinExistence type="predicted"/>